<dbReference type="AlphaFoldDB" id="A0AA38R3G2"/>
<sequence length="229" mass="25571">MASSEATSPDWVVVKTTLPTVPLPSNADRSTLTTERLIIRPLNQDDLEPLYVLATQEPVMRWTALGRVDADRTETQARLDRFTPPNDTITHNCAICLRESGDLIGIGGVHKFTGDHGWPEMGYMLRQEHWGKGLATEFVRAFLRAWDALPRSEVELKVSRKAAGENVKEGDVVEERLVAITAGTNAKSQKILDKCGLERFLEYVEDDLADPTSKIDLVAFRHFPGRTSK</sequence>
<dbReference type="SUPFAM" id="SSF55729">
    <property type="entry name" value="Acyl-CoA N-acyltransferases (Nat)"/>
    <property type="match status" value="1"/>
</dbReference>
<feature type="domain" description="N-acetyltransferase" evidence="1">
    <location>
        <begin position="37"/>
        <end position="224"/>
    </location>
</feature>
<dbReference type="PROSITE" id="PS51186">
    <property type="entry name" value="GNAT"/>
    <property type="match status" value="1"/>
</dbReference>
<reference evidence="2" key="1">
    <citation type="submission" date="2022-07" db="EMBL/GenBank/DDBJ databases">
        <title>Fungi with potential for degradation of polypropylene.</title>
        <authorList>
            <person name="Gostincar C."/>
        </authorList>
    </citation>
    <scope>NUCLEOTIDE SEQUENCE</scope>
    <source>
        <strain evidence="2">EXF-13308</strain>
    </source>
</reference>
<dbReference type="PANTHER" id="PTHR43792">
    <property type="entry name" value="GNAT FAMILY, PUTATIVE (AFU_ORTHOLOGUE AFUA_3G00765)-RELATED-RELATED"/>
    <property type="match status" value="1"/>
</dbReference>
<evidence type="ECO:0000259" key="1">
    <source>
        <dbReference type="PROSITE" id="PS51186"/>
    </source>
</evidence>
<evidence type="ECO:0000313" key="3">
    <source>
        <dbReference type="Proteomes" id="UP001174694"/>
    </source>
</evidence>
<dbReference type="GO" id="GO:0016747">
    <property type="term" value="F:acyltransferase activity, transferring groups other than amino-acyl groups"/>
    <property type="evidence" value="ECO:0007669"/>
    <property type="project" value="InterPro"/>
</dbReference>
<name>A0AA38R3G2_9PEZI</name>
<evidence type="ECO:0000313" key="2">
    <source>
        <dbReference type="EMBL" id="KAJ9132004.1"/>
    </source>
</evidence>
<keyword evidence="3" id="KW-1185">Reference proteome</keyword>
<protein>
    <recommendedName>
        <fullName evidence="1">N-acetyltransferase domain-containing protein</fullName>
    </recommendedName>
</protein>
<accession>A0AA38R3G2</accession>
<dbReference type="Gene3D" id="3.40.630.30">
    <property type="match status" value="1"/>
</dbReference>
<dbReference type="InterPro" id="IPR051531">
    <property type="entry name" value="N-acetyltransferase"/>
</dbReference>
<comment type="caution">
    <text evidence="2">The sequence shown here is derived from an EMBL/GenBank/DDBJ whole genome shotgun (WGS) entry which is preliminary data.</text>
</comment>
<proteinExistence type="predicted"/>
<organism evidence="2 3">
    <name type="scientific">Pleurostoma richardsiae</name>
    <dbReference type="NCBI Taxonomy" id="41990"/>
    <lineage>
        <taxon>Eukaryota</taxon>
        <taxon>Fungi</taxon>
        <taxon>Dikarya</taxon>
        <taxon>Ascomycota</taxon>
        <taxon>Pezizomycotina</taxon>
        <taxon>Sordariomycetes</taxon>
        <taxon>Sordariomycetidae</taxon>
        <taxon>Calosphaeriales</taxon>
        <taxon>Pleurostomataceae</taxon>
        <taxon>Pleurostoma</taxon>
    </lineage>
</organism>
<dbReference type="Proteomes" id="UP001174694">
    <property type="component" value="Unassembled WGS sequence"/>
</dbReference>
<dbReference type="InterPro" id="IPR000182">
    <property type="entry name" value="GNAT_dom"/>
</dbReference>
<dbReference type="Pfam" id="PF13302">
    <property type="entry name" value="Acetyltransf_3"/>
    <property type="match status" value="1"/>
</dbReference>
<dbReference type="PANTHER" id="PTHR43792:SF1">
    <property type="entry name" value="N-ACETYLTRANSFERASE DOMAIN-CONTAINING PROTEIN"/>
    <property type="match status" value="1"/>
</dbReference>
<gene>
    <name evidence="2" type="ORF">NKR23_g11479</name>
</gene>
<dbReference type="EMBL" id="JANBVO010000062">
    <property type="protein sequence ID" value="KAJ9132004.1"/>
    <property type="molecule type" value="Genomic_DNA"/>
</dbReference>
<dbReference type="InterPro" id="IPR016181">
    <property type="entry name" value="Acyl_CoA_acyltransferase"/>
</dbReference>